<reference evidence="21 23" key="2">
    <citation type="submission" date="2016-10" db="EMBL/GenBank/DDBJ databases">
        <authorList>
            <person name="Varghese N."/>
            <person name="Submissions S."/>
        </authorList>
    </citation>
    <scope>NUCLEOTIDE SEQUENCE [LARGE SCALE GENOMIC DNA]</scope>
    <source>
        <strain evidence="17 23">WG2</strain>
        <strain evidence="19 21">WG5</strain>
    </source>
</reference>
<dbReference type="EMBL" id="FNBJ01000001">
    <property type="protein sequence ID" value="SDE73162.1"/>
    <property type="molecule type" value="Genomic_DNA"/>
</dbReference>
<dbReference type="EMBL" id="FOHG01000001">
    <property type="protein sequence ID" value="SES61517.1"/>
    <property type="molecule type" value="Genomic_DNA"/>
</dbReference>
<dbReference type="InterPro" id="IPR003594">
    <property type="entry name" value="HATPase_dom"/>
</dbReference>
<keyword evidence="10" id="KW-0067">ATP-binding</keyword>
<gene>
    <name evidence="20" type="ORF">C7954_10350</name>
    <name evidence="17" type="ORF">SAMN04488598_101235</name>
    <name evidence="19" type="ORF">SAMN04515652_10156</name>
    <name evidence="18" type="ORF">SAMN04515654_10787</name>
</gene>
<evidence type="ECO:0000259" key="16">
    <source>
        <dbReference type="PROSITE" id="PS50885"/>
    </source>
</evidence>
<dbReference type="SUPFAM" id="SSF47384">
    <property type="entry name" value="Homodimeric domain of signal transducing histidine kinase"/>
    <property type="match status" value="1"/>
</dbReference>
<dbReference type="Gene3D" id="3.30.565.10">
    <property type="entry name" value="Histidine kinase-like ATPase, C-terminal domain"/>
    <property type="match status" value="1"/>
</dbReference>
<dbReference type="STRING" id="54121.SAMN04515653_10648"/>
<reference evidence="18 22" key="1">
    <citation type="submission" date="2016-10" db="EMBL/GenBank/DDBJ databases">
        <authorList>
            <person name="de Groot N.N."/>
        </authorList>
    </citation>
    <scope>NUCLEOTIDE SEQUENCE [LARGE SCALE GENOMIC DNA]</scope>
    <source>
        <strain evidence="18 22">WG7</strain>
    </source>
</reference>
<evidence type="ECO:0000256" key="13">
    <source>
        <dbReference type="ARBA" id="ARBA00023136"/>
    </source>
</evidence>
<dbReference type="InterPro" id="IPR036097">
    <property type="entry name" value="HisK_dim/P_sf"/>
</dbReference>
<dbReference type="AlphaFoldDB" id="A0A1M7GLI1"/>
<dbReference type="Pfam" id="PF02518">
    <property type="entry name" value="HATPase_c"/>
    <property type="match status" value="1"/>
</dbReference>
<evidence type="ECO:0000256" key="3">
    <source>
        <dbReference type="ARBA" id="ARBA00012438"/>
    </source>
</evidence>
<evidence type="ECO:0000313" key="22">
    <source>
        <dbReference type="Proteomes" id="UP000198945"/>
    </source>
</evidence>
<dbReference type="SMART" id="SM00304">
    <property type="entry name" value="HAMP"/>
    <property type="match status" value="1"/>
</dbReference>
<dbReference type="SMART" id="SM00387">
    <property type="entry name" value="HATPase_c"/>
    <property type="match status" value="1"/>
</dbReference>
<keyword evidence="13 14" id="KW-0472">Membrane</keyword>
<dbReference type="InterPro" id="IPR005467">
    <property type="entry name" value="His_kinase_dom"/>
</dbReference>
<name>A0A1M7GLI1_9FIRM</name>
<dbReference type="Proteomes" id="UP000295472">
    <property type="component" value="Unassembled WGS sequence"/>
</dbReference>
<evidence type="ECO:0000256" key="4">
    <source>
        <dbReference type="ARBA" id="ARBA00022475"/>
    </source>
</evidence>
<feature type="domain" description="HAMP" evidence="16">
    <location>
        <begin position="194"/>
        <end position="246"/>
    </location>
</feature>
<keyword evidence="4" id="KW-1003">Cell membrane</keyword>
<dbReference type="InterPro" id="IPR003661">
    <property type="entry name" value="HisK_dim/P_dom"/>
</dbReference>
<evidence type="ECO:0000256" key="10">
    <source>
        <dbReference type="ARBA" id="ARBA00022840"/>
    </source>
</evidence>
<dbReference type="Gene3D" id="6.10.340.10">
    <property type="match status" value="1"/>
</dbReference>
<evidence type="ECO:0000256" key="5">
    <source>
        <dbReference type="ARBA" id="ARBA00022553"/>
    </source>
</evidence>
<evidence type="ECO:0000313" key="19">
    <source>
        <dbReference type="EMBL" id="SES61517.1"/>
    </source>
</evidence>
<dbReference type="Proteomes" id="UP000198612">
    <property type="component" value="Unassembled WGS sequence"/>
</dbReference>
<keyword evidence="8" id="KW-0547">Nucleotide-binding</keyword>
<dbReference type="EMBL" id="SOEF01000003">
    <property type="protein sequence ID" value="TDX46848.1"/>
    <property type="molecule type" value="Genomic_DNA"/>
</dbReference>
<dbReference type="InterPro" id="IPR004358">
    <property type="entry name" value="Sig_transdc_His_kin-like_C"/>
</dbReference>
<evidence type="ECO:0000313" key="18">
    <source>
        <dbReference type="EMBL" id="SDI49775.1"/>
    </source>
</evidence>
<evidence type="ECO:0000313" key="20">
    <source>
        <dbReference type="EMBL" id="TDX46848.1"/>
    </source>
</evidence>
<evidence type="ECO:0000256" key="12">
    <source>
        <dbReference type="ARBA" id="ARBA00023012"/>
    </source>
</evidence>
<evidence type="ECO:0000256" key="6">
    <source>
        <dbReference type="ARBA" id="ARBA00022679"/>
    </source>
</evidence>
<evidence type="ECO:0000256" key="14">
    <source>
        <dbReference type="SAM" id="Phobius"/>
    </source>
</evidence>
<evidence type="ECO:0000313" key="23">
    <source>
        <dbReference type="Proteomes" id="UP000199519"/>
    </source>
</evidence>
<dbReference type="RefSeq" id="WP_073155442.1">
    <property type="nucleotide sequence ID" value="NZ_FNBJ01000001.1"/>
</dbReference>
<dbReference type="CDD" id="cd00082">
    <property type="entry name" value="HisKA"/>
    <property type="match status" value="1"/>
</dbReference>
<protein>
    <recommendedName>
        <fullName evidence="3">histidine kinase</fullName>
        <ecNumber evidence="3">2.7.13.3</ecNumber>
    </recommendedName>
</protein>
<accession>A0A1M7GLI1</accession>
<keyword evidence="6" id="KW-0808">Transferase</keyword>
<keyword evidence="9 20" id="KW-0418">Kinase</keyword>
<dbReference type="SUPFAM" id="SSF158472">
    <property type="entry name" value="HAMP domain-like"/>
    <property type="match status" value="1"/>
</dbReference>
<sequence>MSKLGKKLFIIFLILVIFSLLLVGIFINFSIGERFDNFINLQREENISELAEMIGENFNNNNFSSIRSLVENFSRTNRIPIWVEDSKGEFIYFPAQNNQMFNMMRRMGMNNESRMHHMNMMRQLPDDFPGQNKEKDIIVDGEKVLTLHWKEVSGENQLDSELYSYFKNNIYRAIIFSAFFVTILIIGLSFILSKKITSPLIKVKNAALAVAQGNYQQNIEGKGDDELAELIDAFNLMSRKLHKLEKIRKESTSDLAHELRTPLTTIKGYLEAIEDGKMEADQETIKEMQEESQRMTILIEKLNEFANAQNKIFNLTEEKVNLNTIIKKVIKQHHNFLNKKNIKLKLKLDANLYIKGDKDSLFQIFNNIIENAIKYNVVNGKIEVESSADQEKLTIAIRDSGVGISDKDLPYIFERFYRADKSRNSSNQGTGIGLAVVKELMDAHQGKIVVENEAGGTVFKLIFPAA</sequence>
<dbReference type="PROSITE" id="PS50109">
    <property type="entry name" value="HIS_KIN"/>
    <property type="match status" value="1"/>
</dbReference>
<organism evidence="20 24">
    <name type="scientific">Halanaerobium congolense</name>
    <dbReference type="NCBI Taxonomy" id="54121"/>
    <lineage>
        <taxon>Bacteria</taxon>
        <taxon>Bacillati</taxon>
        <taxon>Bacillota</taxon>
        <taxon>Clostridia</taxon>
        <taxon>Halanaerobiales</taxon>
        <taxon>Halanaerobiaceae</taxon>
        <taxon>Halanaerobium</taxon>
    </lineage>
</organism>
<proteinExistence type="predicted"/>
<evidence type="ECO:0000256" key="11">
    <source>
        <dbReference type="ARBA" id="ARBA00022989"/>
    </source>
</evidence>
<evidence type="ECO:0000256" key="7">
    <source>
        <dbReference type="ARBA" id="ARBA00022692"/>
    </source>
</evidence>
<keyword evidence="7 14" id="KW-0812">Transmembrane</keyword>
<dbReference type="EMBL" id="FNEH01000007">
    <property type="protein sequence ID" value="SDI49775.1"/>
    <property type="molecule type" value="Genomic_DNA"/>
</dbReference>
<dbReference type="InterPro" id="IPR036890">
    <property type="entry name" value="HATPase_C_sf"/>
</dbReference>
<comment type="subcellular location">
    <subcellularLocation>
        <location evidence="2">Cell membrane</location>
        <topology evidence="2">Multi-pass membrane protein</topology>
    </subcellularLocation>
</comment>
<dbReference type="GeneID" id="57011788"/>
<dbReference type="SUPFAM" id="SSF55874">
    <property type="entry name" value="ATPase domain of HSP90 chaperone/DNA topoisomerase II/histidine kinase"/>
    <property type="match status" value="1"/>
</dbReference>
<dbReference type="Pfam" id="PF00512">
    <property type="entry name" value="HisKA"/>
    <property type="match status" value="1"/>
</dbReference>
<feature type="domain" description="Histidine kinase" evidence="15">
    <location>
        <begin position="254"/>
        <end position="466"/>
    </location>
</feature>
<dbReference type="EC" id="2.7.13.3" evidence="3"/>
<evidence type="ECO:0000313" key="21">
    <source>
        <dbReference type="Proteomes" id="UP000198612"/>
    </source>
</evidence>
<dbReference type="SMART" id="SM00388">
    <property type="entry name" value="HisKA"/>
    <property type="match status" value="1"/>
</dbReference>
<dbReference type="PANTHER" id="PTHR45528:SF1">
    <property type="entry name" value="SENSOR HISTIDINE KINASE CPXA"/>
    <property type="match status" value="1"/>
</dbReference>
<dbReference type="PANTHER" id="PTHR45528">
    <property type="entry name" value="SENSOR HISTIDINE KINASE CPXA"/>
    <property type="match status" value="1"/>
</dbReference>
<evidence type="ECO:0000256" key="1">
    <source>
        <dbReference type="ARBA" id="ARBA00000085"/>
    </source>
</evidence>
<dbReference type="InterPro" id="IPR003660">
    <property type="entry name" value="HAMP_dom"/>
</dbReference>
<dbReference type="PRINTS" id="PR00344">
    <property type="entry name" value="BCTRLSENSOR"/>
</dbReference>
<dbReference type="GO" id="GO:0000155">
    <property type="term" value="F:phosphorelay sensor kinase activity"/>
    <property type="evidence" value="ECO:0007669"/>
    <property type="project" value="InterPro"/>
</dbReference>
<dbReference type="Proteomes" id="UP000199519">
    <property type="component" value="Unassembled WGS sequence"/>
</dbReference>
<keyword evidence="11 14" id="KW-1133">Transmembrane helix</keyword>
<keyword evidence="12" id="KW-0902">Two-component regulatory system</keyword>
<evidence type="ECO:0000256" key="9">
    <source>
        <dbReference type="ARBA" id="ARBA00022777"/>
    </source>
</evidence>
<reference evidence="20 24" key="3">
    <citation type="submission" date="2019-03" db="EMBL/GenBank/DDBJ databases">
        <title>Subsurface microbial communities from deep shales in Ohio and West Virginia, USA.</title>
        <authorList>
            <person name="Wrighton K."/>
        </authorList>
    </citation>
    <scope>NUCLEOTIDE SEQUENCE [LARGE SCALE GENOMIC DNA]</scope>
    <source>
        <strain evidence="20 24">DSMZ 11287</strain>
    </source>
</reference>
<comment type="catalytic activity">
    <reaction evidence="1">
        <text>ATP + protein L-histidine = ADP + protein N-phospho-L-histidine.</text>
        <dbReference type="EC" id="2.7.13.3"/>
    </reaction>
</comment>
<dbReference type="GO" id="GO:0005524">
    <property type="term" value="F:ATP binding"/>
    <property type="evidence" value="ECO:0007669"/>
    <property type="project" value="UniProtKB-KW"/>
</dbReference>
<dbReference type="Proteomes" id="UP000198945">
    <property type="component" value="Unassembled WGS sequence"/>
</dbReference>
<dbReference type="GO" id="GO:0005886">
    <property type="term" value="C:plasma membrane"/>
    <property type="evidence" value="ECO:0007669"/>
    <property type="project" value="UniProtKB-SubCell"/>
</dbReference>
<dbReference type="Pfam" id="PF00672">
    <property type="entry name" value="HAMP"/>
    <property type="match status" value="1"/>
</dbReference>
<dbReference type="OrthoDB" id="9792991at2"/>
<evidence type="ECO:0000259" key="15">
    <source>
        <dbReference type="PROSITE" id="PS50109"/>
    </source>
</evidence>
<keyword evidence="5" id="KW-0597">Phosphoprotein</keyword>
<dbReference type="InterPro" id="IPR050398">
    <property type="entry name" value="HssS/ArlS-like"/>
</dbReference>
<dbReference type="CDD" id="cd00075">
    <property type="entry name" value="HATPase"/>
    <property type="match status" value="1"/>
</dbReference>
<dbReference type="Gene3D" id="1.10.287.130">
    <property type="match status" value="1"/>
</dbReference>
<dbReference type="PROSITE" id="PS50885">
    <property type="entry name" value="HAMP"/>
    <property type="match status" value="1"/>
</dbReference>
<dbReference type="CDD" id="cd06225">
    <property type="entry name" value="HAMP"/>
    <property type="match status" value="1"/>
</dbReference>
<keyword evidence="23" id="KW-1185">Reference proteome</keyword>
<dbReference type="FunFam" id="3.30.565.10:FF:000006">
    <property type="entry name" value="Sensor histidine kinase WalK"/>
    <property type="match status" value="1"/>
</dbReference>
<feature type="transmembrane region" description="Helical" evidence="14">
    <location>
        <begin position="9"/>
        <end position="31"/>
    </location>
</feature>
<evidence type="ECO:0000256" key="2">
    <source>
        <dbReference type="ARBA" id="ARBA00004651"/>
    </source>
</evidence>
<feature type="transmembrane region" description="Helical" evidence="14">
    <location>
        <begin position="170"/>
        <end position="192"/>
    </location>
</feature>
<evidence type="ECO:0000256" key="8">
    <source>
        <dbReference type="ARBA" id="ARBA00022741"/>
    </source>
</evidence>
<evidence type="ECO:0000313" key="17">
    <source>
        <dbReference type="EMBL" id="SDE73162.1"/>
    </source>
</evidence>
<evidence type="ECO:0000313" key="24">
    <source>
        <dbReference type="Proteomes" id="UP000295472"/>
    </source>
</evidence>